<evidence type="ECO:0000313" key="2">
    <source>
        <dbReference type="Proteomes" id="UP000574390"/>
    </source>
</evidence>
<dbReference type="AlphaFoldDB" id="A0A7J6TXA4"/>
<sequence length="172" mass="19143">MSRIYNIDFDLPPSEVLPAADDDSEQESHTSCDEALDGRSLSLHFDLEDFWTPLRWQSAEPPVKILNSSGKKAPSSASVDLIGLFDPPTGQQEDRSNLCKDTVEMWFPRHPLAQQVICPYDAQRFPLLGNQDLGLELDVLSPLRANKGLDIASFHRIIEETLVMALLGIEPG</sequence>
<protein>
    <submittedName>
        <fullName evidence="1">Uncharacterized protein</fullName>
    </submittedName>
</protein>
<dbReference type="Proteomes" id="UP000574390">
    <property type="component" value="Unassembled WGS sequence"/>
</dbReference>
<comment type="caution">
    <text evidence="1">The sequence shown here is derived from an EMBL/GenBank/DDBJ whole genome shotgun (WGS) entry which is preliminary data.</text>
</comment>
<proteinExistence type="predicted"/>
<organism evidence="1 2">
    <name type="scientific">Perkinsus olseni</name>
    <name type="common">Perkinsus atlanticus</name>
    <dbReference type="NCBI Taxonomy" id="32597"/>
    <lineage>
        <taxon>Eukaryota</taxon>
        <taxon>Sar</taxon>
        <taxon>Alveolata</taxon>
        <taxon>Perkinsozoa</taxon>
        <taxon>Perkinsea</taxon>
        <taxon>Perkinsida</taxon>
        <taxon>Perkinsidae</taxon>
        <taxon>Perkinsus</taxon>
    </lineage>
</organism>
<reference evidence="1 2" key="1">
    <citation type="submission" date="2020-04" db="EMBL/GenBank/DDBJ databases">
        <title>Perkinsus olseni comparative genomics.</title>
        <authorList>
            <person name="Bogema D.R."/>
        </authorList>
    </citation>
    <scope>NUCLEOTIDE SEQUENCE [LARGE SCALE GENOMIC DNA]</scope>
    <source>
        <strain evidence="1">ATCC PRA-205</strain>
    </source>
</reference>
<dbReference type="EMBL" id="JABANM010004582">
    <property type="protein sequence ID" value="KAF4749036.1"/>
    <property type="molecule type" value="Genomic_DNA"/>
</dbReference>
<evidence type="ECO:0000313" key="1">
    <source>
        <dbReference type="EMBL" id="KAF4749036.1"/>
    </source>
</evidence>
<gene>
    <name evidence="1" type="ORF">FOZ62_006018</name>
</gene>
<name>A0A7J6TXA4_PEROL</name>
<accession>A0A7J6TXA4</accession>